<dbReference type="Pfam" id="PF24068">
    <property type="entry name" value="TPD1_C"/>
    <property type="match status" value="1"/>
</dbReference>
<gene>
    <name evidence="2" type="ORF">CSSPTR1EN2_LOCUS9925</name>
</gene>
<sequence>MANSYFGAPAVAARQGVHFVLTLQLLVIILACAKFNIALCCGQPREFSNADHITKEQTTASRSLDRKYHHNNPSLLITTSVHLEAERSDESAAAQKLLQLPITPAAASYPAKYNIHRKLRASMPLCSIADLSITQGLSGYSNGIPVYTVQIVNLCLNPRCQMSNIHVACEAFSSARPLDTLVFHRLGYNDCSLMNGEPLGAGASVAFEYANSSEYPMHIISAEVGSCTPAP</sequence>
<organism evidence="2 3">
    <name type="scientific">Sphagnum troendelagicum</name>
    <dbReference type="NCBI Taxonomy" id="128251"/>
    <lineage>
        <taxon>Eukaryota</taxon>
        <taxon>Viridiplantae</taxon>
        <taxon>Streptophyta</taxon>
        <taxon>Embryophyta</taxon>
        <taxon>Bryophyta</taxon>
        <taxon>Sphagnophytina</taxon>
        <taxon>Sphagnopsida</taxon>
        <taxon>Sphagnales</taxon>
        <taxon>Sphagnaceae</taxon>
        <taxon>Sphagnum</taxon>
    </lineage>
</organism>
<protein>
    <submittedName>
        <fullName evidence="2">Uncharacterized protein</fullName>
    </submittedName>
</protein>
<keyword evidence="3" id="KW-1185">Reference proteome</keyword>
<keyword evidence="1" id="KW-0732">Signal</keyword>
<name>A0ABP0U0E1_9BRYO</name>
<evidence type="ECO:0000313" key="3">
    <source>
        <dbReference type="Proteomes" id="UP001497512"/>
    </source>
</evidence>
<proteinExistence type="predicted"/>
<evidence type="ECO:0000256" key="1">
    <source>
        <dbReference type="ARBA" id="ARBA00022729"/>
    </source>
</evidence>
<reference evidence="2" key="1">
    <citation type="submission" date="2024-02" db="EMBL/GenBank/DDBJ databases">
        <authorList>
            <consortium name="ELIXIR-Norway"/>
            <consortium name="Elixir Norway"/>
        </authorList>
    </citation>
    <scope>NUCLEOTIDE SEQUENCE</scope>
</reference>
<dbReference type="EMBL" id="OZ019909">
    <property type="protein sequence ID" value="CAK9209636.1"/>
    <property type="molecule type" value="Genomic_DNA"/>
</dbReference>
<dbReference type="PANTHER" id="PTHR33184">
    <property type="entry name" value="PROTEIN TAPETUM DETERMINANT 1-LIKE-RELATED"/>
    <property type="match status" value="1"/>
</dbReference>
<dbReference type="InterPro" id="IPR040361">
    <property type="entry name" value="TPD1"/>
</dbReference>
<dbReference type="PANTHER" id="PTHR33184:SF77">
    <property type="entry name" value="TPD1 PROTEIN HOMOLOG 1-LIKE"/>
    <property type="match status" value="1"/>
</dbReference>
<dbReference type="Proteomes" id="UP001497512">
    <property type="component" value="Chromosome 17"/>
</dbReference>
<accession>A0ABP0U0E1</accession>
<evidence type="ECO:0000313" key="2">
    <source>
        <dbReference type="EMBL" id="CAK9209636.1"/>
    </source>
</evidence>